<dbReference type="Proteomes" id="UP000377798">
    <property type="component" value="Unassembled WGS sequence"/>
</dbReference>
<dbReference type="AlphaFoldDB" id="A0A8H2M8L4"/>
<keyword evidence="4" id="KW-0328">Glycosyltransferase</keyword>
<proteinExistence type="predicted"/>
<dbReference type="InterPro" id="IPR006528">
    <property type="entry name" value="Phage_head_morphogenesis_dom"/>
</dbReference>
<dbReference type="SUPFAM" id="SSF56399">
    <property type="entry name" value="ADP-ribosylation"/>
    <property type="match status" value="1"/>
</dbReference>
<dbReference type="EC" id="2.4.2.31" evidence="4"/>
<dbReference type="Pfam" id="PF04233">
    <property type="entry name" value="Phage_Mu_F"/>
    <property type="match status" value="1"/>
</dbReference>
<dbReference type="Pfam" id="PF03496">
    <property type="entry name" value="ADPrib_exo_Tox"/>
    <property type="match status" value="1"/>
</dbReference>
<gene>
    <name evidence="4" type="ORF">NCTC13150_01794</name>
</gene>
<sequence length="659" mass="75179">MDKKFLKIQTSFEKLIKKKEKGIIQNYGQSYKRLKKELEKAYEDFEKDGELKYSREDVAKLDKKTAGIMLDLYKKNTGAIENTLTGIAKKTRKESTSGLVVPIKKTFDPSRVIKKEVAGRIWTERVDHYGNNFVYDVHSIIKEGLERGDSYTSMGKSLRKRFGKDIGNVARIARTEGARVLEDTKFSTFNEINQNSKVKVVKVWRTMQDEAVRSSHQAMEGVEVDLEEEFVLPSGATCLYPKDTGYPEEDINCRCYCEYKTVENEGEGKEETLAPESSQESVSPKKYSKEEVDAALEDYVSGDGMWANNYLKGRGEAANYTLSQDEEAYIAKLDQATKSQVVKEKTLYRSVDLSAVVGDISDFDYDNLRAAYMYGDDSKAAKEALEKYLGNIKGKEIIDKGFMSTTKSKQIALDFQDFTGSSKPCVIEFKLPKGIQGIDLKDFDIAGMEQEEVLLARGQKFIIKEIGQDQGQFYFKAEFLAENGYNTSEKNFEKAITKLLKHGNKTNTEGLMWMDLDGNEILEFTTGSKNKVGISEKTVKYLKSLDDNTVISMHNHPLSSSFSPADMSIACEFKCIKELRVIGHDKTKYFLEISDGLRPDKIDIERKYFSIEEEIDAKYAKKRMEKGADMGALWKEESHEINEKLSEFFKWIYRRELNE</sequence>
<dbReference type="RefSeq" id="WP_258182340.1">
    <property type="nucleotide sequence ID" value="NZ_CAACYI010000001.1"/>
</dbReference>
<evidence type="ECO:0000256" key="1">
    <source>
        <dbReference type="SAM" id="MobiDB-lite"/>
    </source>
</evidence>
<dbReference type="PROSITE" id="PS51996">
    <property type="entry name" value="TR_MART"/>
    <property type="match status" value="1"/>
</dbReference>
<evidence type="ECO:0000259" key="3">
    <source>
        <dbReference type="Pfam" id="PF04233"/>
    </source>
</evidence>
<dbReference type="EMBL" id="CAACYI010000001">
    <property type="protein sequence ID" value="VFB17208.1"/>
    <property type="molecule type" value="Genomic_DNA"/>
</dbReference>
<organism evidence="4 5">
    <name type="scientific">Urinicoccus massiliensis</name>
    <dbReference type="NCBI Taxonomy" id="1723382"/>
    <lineage>
        <taxon>Bacteria</taxon>
        <taxon>Bacillati</taxon>
        <taxon>Bacillota</taxon>
        <taxon>Tissierellia</taxon>
        <taxon>Tissierellales</taxon>
        <taxon>Peptoniphilaceae</taxon>
        <taxon>Urinicoccus</taxon>
    </lineage>
</organism>
<protein>
    <submittedName>
        <fullName evidence="4">NAD(+)--arginine ADP-ribosyltransferase EFV</fullName>
        <ecNumber evidence="4">2.4.2.31</ecNumber>
    </submittedName>
</protein>
<feature type="region of interest" description="Disordered" evidence="1">
    <location>
        <begin position="266"/>
        <end position="288"/>
    </location>
</feature>
<comment type="caution">
    <text evidence="4">The sequence shown here is derived from an EMBL/GenBank/DDBJ whole genome shotgun (WGS) entry which is preliminary data.</text>
</comment>
<keyword evidence="5" id="KW-1185">Reference proteome</keyword>
<reference evidence="4 5" key="1">
    <citation type="submission" date="2019-02" db="EMBL/GenBank/DDBJ databases">
        <authorList>
            <consortium name="Pathogen Informatics"/>
        </authorList>
    </citation>
    <scope>NUCLEOTIDE SEQUENCE [LARGE SCALE GENOMIC DNA]</scope>
    <source>
        <strain evidence="4 5">3012STDY7089603</strain>
    </source>
</reference>
<dbReference type="Gene3D" id="3.90.176.10">
    <property type="entry name" value="Toxin ADP-ribosyltransferase, Chain A, domain 1"/>
    <property type="match status" value="1"/>
</dbReference>
<evidence type="ECO:0000259" key="2">
    <source>
        <dbReference type="Pfam" id="PF03496"/>
    </source>
</evidence>
<evidence type="ECO:0000313" key="5">
    <source>
        <dbReference type="Proteomes" id="UP000377798"/>
    </source>
</evidence>
<dbReference type="GO" id="GO:0106274">
    <property type="term" value="F:NAD+-protein-arginine ADP-ribosyltransferase activity"/>
    <property type="evidence" value="ECO:0007669"/>
    <property type="project" value="UniProtKB-EC"/>
</dbReference>
<dbReference type="InterPro" id="IPR003540">
    <property type="entry name" value="ADP-ribosyltransferase"/>
</dbReference>
<accession>A0A8H2M8L4</accession>
<keyword evidence="4" id="KW-0808">Transferase</keyword>
<feature type="domain" description="Phage head morphogenesis" evidence="3">
    <location>
        <begin position="137"/>
        <end position="256"/>
    </location>
</feature>
<name>A0A8H2M8L4_9FIRM</name>
<feature type="domain" description="ADP ribosyltransferase" evidence="2">
    <location>
        <begin position="288"/>
        <end position="468"/>
    </location>
</feature>
<evidence type="ECO:0000313" key="4">
    <source>
        <dbReference type="EMBL" id="VFB17208.1"/>
    </source>
</evidence>
<dbReference type="GO" id="GO:0005576">
    <property type="term" value="C:extracellular region"/>
    <property type="evidence" value="ECO:0007669"/>
    <property type="project" value="InterPro"/>
</dbReference>